<dbReference type="PRINTS" id="PR01407">
    <property type="entry name" value="BUTYPHLNCDUF"/>
</dbReference>
<dbReference type="PANTHER" id="PTHR24103">
    <property type="entry name" value="E3 UBIQUITIN-PROTEIN LIGASE TRIM"/>
    <property type="match status" value="1"/>
</dbReference>
<feature type="non-terminal residue" evidence="2">
    <location>
        <position position="1"/>
    </location>
</feature>
<dbReference type="AlphaFoldDB" id="A0A7L2H619"/>
<dbReference type="SMART" id="SM00449">
    <property type="entry name" value="SPRY"/>
    <property type="match status" value="1"/>
</dbReference>
<feature type="non-terminal residue" evidence="2">
    <location>
        <position position="349"/>
    </location>
</feature>
<dbReference type="Pfam" id="PF00622">
    <property type="entry name" value="SPRY"/>
    <property type="match status" value="1"/>
</dbReference>
<comment type="caution">
    <text evidence="2">The sequence shown here is derived from an EMBL/GenBank/DDBJ whole genome shotgun (WGS) entry which is preliminary data.</text>
</comment>
<dbReference type="Gene3D" id="2.60.120.920">
    <property type="match status" value="1"/>
</dbReference>
<evidence type="ECO:0000259" key="1">
    <source>
        <dbReference type="PROSITE" id="PS50188"/>
    </source>
</evidence>
<dbReference type="SMART" id="SM00589">
    <property type="entry name" value="PRY"/>
    <property type="match status" value="1"/>
</dbReference>
<dbReference type="InterPro" id="IPR050143">
    <property type="entry name" value="TRIM/RBCC"/>
</dbReference>
<dbReference type="InterPro" id="IPR003877">
    <property type="entry name" value="SPRY_dom"/>
</dbReference>
<protein>
    <submittedName>
        <fullName evidence="2">TRI35 protein</fullName>
    </submittedName>
</protein>
<dbReference type="InterPro" id="IPR003879">
    <property type="entry name" value="Butyrophylin_SPRY"/>
</dbReference>
<accession>A0A7L2H619</accession>
<dbReference type="CDD" id="cd22249">
    <property type="entry name" value="UDM1_RNF168_RNF169-like"/>
    <property type="match status" value="1"/>
</dbReference>
<dbReference type="EMBL" id="VWYJ01004276">
    <property type="protein sequence ID" value="NXQ94396.1"/>
    <property type="molecule type" value="Genomic_DNA"/>
</dbReference>
<dbReference type="InterPro" id="IPR013320">
    <property type="entry name" value="ConA-like_dom_sf"/>
</dbReference>
<dbReference type="InterPro" id="IPR001870">
    <property type="entry name" value="B30.2/SPRY"/>
</dbReference>
<feature type="domain" description="B30.2/SPRY" evidence="1">
    <location>
        <begin position="144"/>
        <end position="339"/>
    </location>
</feature>
<dbReference type="Pfam" id="PF13765">
    <property type="entry name" value="PRY"/>
    <property type="match status" value="1"/>
</dbReference>
<dbReference type="InterPro" id="IPR043136">
    <property type="entry name" value="B30.2/SPRY_sf"/>
</dbReference>
<dbReference type="Proteomes" id="UP000539599">
    <property type="component" value="Unassembled WGS sequence"/>
</dbReference>
<keyword evidence="3" id="KW-1185">Reference proteome</keyword>
<dbReference type="InterPro" id="IPR006574">
    <property type="entry name" value="PRY"/>
</dbReference>
<reference evidence="2 3" key="1">
    <citation type="submission" date="2019-09" db="EMBL/GenBank/DDBJ databases">
        <title>Bird 10,000 Genomes (B10K) Project - Family phase.</title>
        <authorList>
            <person name="Zhang G."/>
        </authorList>
    </citation>
    <scope>NUCLEOTIDE SEQUENCE [LARGE SCALE GENOMIC DNA]</scope>
    <source>
        <strain evidence="2">B10K-DU-011-38</strain>
        <tissue evidence="2">Muscle</tissue>
    </source>
</reference>
<sequence>KLKNMETSLRDKAKDFGAVHRSYESISKHNQAEAVRLEEQIRKEFEKMHEFLRGEEKALLAQLQKETQHKHGLIEGKMKQLSEESRALLNEARQLHVDLKEDDYTFLMVKPCRGAVPCPAAIACTAEEPEAVPAGMVLNVAKYLGSLQYNVWKKMLNIITAVPFSFDPNSAAGWLSVSEDLTSVTNGSYKLLVENPERFTSAPCILGSCGFSTGFHTWEVDLGGITNWRVGVAQPRGDIHWTFHHDARSGFWYIYCLPGKDGEMCRASNTARSEAALGNLRRIRVELDCDEGELSFYDADRKTHIYTFHEKFGGTVFPYFYVGGTPVGAVSEALRICPLRVRVHEDVPV</sequence>
<dbReference type="SUPFAM" id="SSF49899">
    <property type="entry name" value="Concanavalin A-like lectins/glucanases"/>
    <property type="match status" value="1"/>
</dbReference>
<evidence type="ECO:0000313" key="2">
    <source>
        <dbReference type="EMBL" id="NXQ94396.1"/>
    </source>
</evidence>
<organism evidence="2 3">
    <name type="scientific">Sagittarius serpentarius</name>
    <name type="common">Secretary bird</name>
    <dbReference type="NCBI Taxonomy" id="56258"/>
    <lineage>
        <taxon>Eukaryota</taxon>
        <taxon>Metazoa</taxon>
        <taxon>Chordata</taxon>
        <taxon>Craniata</taxon>
        <taxon>Vertebrata</taxon>
        <taxon>Euteleostomi</taxon>
        <taxon>Archelosauria</taxon>
        <taxon>Archosauria</taxon>
        <taxon>Dinosauria</taxon>
        <taxon>Saurischia</taxon>
        <taxon>Theropoda</taxon>
        <taxon>Coelurosauria</taxon>
        <taxon>Aves</taxon>
        <taxon>Neognathae</taxon>
        <taxon>Neoaves</taxon>
        <taxon>Telluraves</taxon>
        <taxon>Accipitrimorphae</taxon>
        <taxon>Accipitriformes</taxon>
        <taxon>Sagittariidae</taxon>
        <taxon>Sagittarius</taxon>
    </lineage>
</organism>
<proteinExistence type="predicted"/>
<name>A0A7L2H619_SAGSE</name>
<dbReference type="CDD" id="cd12893">
    <property type="entry name" value="SPRY_PRY_TRIM35"/>
    <property type="match status" value="1"/>
</dbReference>
<dbReference type="PROSITE" id="PS50188">
    <property type="entry name" value="B302_SPRY"/>
    <property type="match status" value="1"/>
</dbReference>
<gene>
    <name evidence="2" type="primary">Trim35</name>
    <name evidence="2" type="ORF">SAGSER_R06541</name>
</gene>
<evidence type="ECO:0000313" key="3">
    <source>
        <dbReference type="Proteomes" id="UP000539599"/>
    </source>
</evidence>